<protein>
    <submittedName>
        <fullName evidence="2">Uncharacterized protein</fullName>
    </submittedName>
</protein>
<comment type="caution">
    <text evidence="2">The sequence shown here is derived from an EMBL/GenBank/DDBJ whole genome shotgun (WGS) entry which is preliminary data.</text>
</comment>
<gene>
    <name evidence="2" type="ORF">BCR34DRAFT_500364</name>
</gene>
<feature type="transmembrane region" description="Helical" evidence="1">
    <location>
        <begin position="12"/>
        <end position="29"/>
    </location>
</feature>
<evidence type="ECO:0000256" key="1">
    <source>
        <dbReference type="SAM" id="Phobius"/>
    </source>
</evidence>
<keyword evidence="1" id="KW-0812">Transmembrane</keyword>
<reference evidence="2 3" key="1">
    <citation type="submission" date="2016-07" db="EMBL/GenBank/DDBJ databases">
        <title>Pervasive Adenine N6-methylation of Active Genes in Fungi.</title>
        <authorList>
            <consortium name="DOE Joint Genome Institute"/>
            <person name="Mondo S.J."/>
            <person name="Dannebaum R.O."/>
            <person name="Kuo R.C."/>
            <person name="Labutti K."/>
            <person name="Haridas S."/>
            <person name="Kuo A."/>
            <person name="Salamov A."/>
            <person name="Ahrendt S.R."/>
            <person name="Lipzen A."/>
            <person name="Sullivan W."/>
            <person name="Andreopoulos W.B."/>
            <person name="Clum A."/>
            <person name="Lindquist E."/>
            <person name="Daum C."/>
            <person name="Ramamoorthy G.K."/>
            <person name="Gryganskyi A."/>
            <person name="Culley D."/>
            <person name="Magnuson J.K."/>
            <person name="James T.Y."/>
            <person name="O'Malley M.A."/>
            <person name="Stajich J.E."/>
            <person name="Spatafora J.W."/>
            <person name="Visel A."/>
            <person name="Grigoriev I.V."/>
        </authorList>
    </citation>
    <scope>NUCLEOTIDE SEQUENCE [LARGE SCALE GENOMIC DNA]</scope>
    <source>
        <strain evidence="2 3">CBS 115471</strain>
    </source>
</reference>
<accession>A0A1Y1Y4B4</accession>
<name>A0A1Y1Y4B4_9PLEO</name>
<sequence length="53" mass="6302">RLEHALHKGVKTCLLFYNLMLIIVAMYIIRNTFRDYKLIDKVLALEPLDKQII</sequence>
<keyword evidence="1" id="KW-0472">Membrane</keyword>
<evidence type="ECO:0000313" key="2">
    <source>
        <dbReference type="EMBL" id="ORX92860.1"/>
    </source>
</evidence>
<organism evidence="2 3">
    <name type="scientific">Clohesyomyces aquaticus</name>
    <dbReference type="NCBI Taxonomy" id="1231657"/>
    <lineage>
        <taxon>Eukaryota</taxon>
        <taxon>Fungi</taxon>
        <taxon>Dikarya</taxon>
        <taxon>Ascomycota</taxon>
        <taxon>Pezizomycotina</taxon>
        <taxon>Dothideomycetes</taxon>
        <taxon>Pleosporomycetidae</taxon>
        <taxon>Pleosporales</taxon>
        <taxon>Lindgomycetaceae</taxon>
        <taxon>Clohesyomyces</taxon>
    </lineage>
</organism>
<dbReference type="OrthoDB" id="3745702at2759"/>
<feature type="non-terminal residue" evidence="2">
    <location>
        <position position="1"/>
    </location>
</feature>
<dbReference type="EMBL" id="MCFA01000366">
    <property type="protein sequence ID" value="ORX92860.1"/>
    <property type="molecule type" value="Genomic_DNA"/>
</dbReference>
<evidence type="ECO:0000313" key="3">
    <source>
        <dbReference type="Proteomes" id="UP000193144"/>
    </source>
</evidence>
<keyword evidence="1" id="KW-1133">Transmembrane helix</keyword>
<keyword evidence="3" id="KW-1185">Reference proteome</keyword>
<proteinExistence type="predicted"/>
<dbReference type="AlphaFoldDB" id="A0A1Y1Y4B4"/>
<dbReference type="Proteomes" id="UP000193144">
    <property type="component" value="Unassembled WGS sequence"/>
</dbReference>